<organism evidence="2 3">
    <name type="scientific">Paenibacillus sacheonensis</name>
    <dbReference type="NCBI Taxonomy" id="742054"/>
    <lineage>
        <taxon>Bacteria</taxon>
        <taxon>Bacillati</taxon>
        <taxon>Bacillota</taxon>
        <taxon>Bacilli</taxon>
        <taxon>Bacillales</taxon>
        <taxon>Paenibacillaceae</taxon>
        <taxon>Paenibacillus</taxon>
    </lineage>
</organism>
<dbReference type="Proteomes" id="UP000558113">
    <property type="component" value="Unassembled WGS sequence"/>
</dbReference>
<dbReference type="AlphaFoldDB" id="A0A7X4YQJ9"/>
<evidence type="ECO:0000313" key="2">
    <source>
        <dbReference type="EMBL" id="NBC70715.1"/>
    </source>
</evidence>
<accession>A0A7X4YQJ9</accession>
<feature type="transmembrane region" description="Helical" evidence="1">
    <location>
        <begin position="6"/>
        <end position="25"/>
    </location>
</feature>
<keyword evidence="1" id="KW-0472">Membrane</keyword>
<sequence length="64" mass="7411">MLYDTDILLFYAYKLILPLILLTLVRRVNRPSFIAKGVLPVTMLYGIVAVYRIAWLVIVLTGWQ</sequence>
<gene>
    <name evidence="2" type="ORF">GT003_17065</name>
</gene>
<reference evidence="2 3" key="1">
    <citation type="submission" date="2020-01" db="EMBL/GenBank/DDBJ databases">
        <title>Paenibacillus soybeanensis sp. nov. isolated from the nodules of soybean (Glycine max(L.) Merr).</title>
        <authorList>
            <person name="Wang H."/>
        </authorList>
    </citation>
    <scope>NUCLEOTIDE SEQUENCE [LARGE SCALE GENOMIC DNA]</scope>
    <source>
        <strain evidence="2 3">DSM 23054</strain>
    </source>
</reference>
<proteinExistence type="predicted"/>
<keyword evidence="3" id="KW-1185">Reference proteome</keyword>
<keyword evidence="1" id="KW-1133">Transmembrane helix</keyword>
<protein>
    <recommendedName>
        <fullName evidence="4">DUF5658 domain-containing protein</fullName>
    </recommendedName>
</protein>
<keyword evidence="1" id="KW-0812">Transmembrane</keyword>
<feature type="transmembrane region" description="Helical" evidence="1">
    <location>
        <begin position="37"/>
        <end position="63"/>
    </location>
</feature>
<evidence type="ECO:0008006" key="4">
    <source>
        <dbReference type="Google" id="ProtNLM"/>
    </source>
</evidence>
<dbReference type="EMBL" id="JAAAMU010000008">
    <property type="protein sequence ID" value="NBC70715.1"/>
    <property type="molecule type" value="Genomic_DNA"/>
</dbReference>
<dbReference type="OrthoDB" id="2884515at2"/>
<evidence type="ECO:0000313" key="3">
    <source>
        <dbReference type="Proteomes" id="UP000558113"/>
    </source>
</evidence>
<name>A0A7X4YQJ9_9BACL</name>
<evidence type="ECO:0000256" key="1">
    <source>
        <dbReference type="SAM" id="Phobius"/>
    </source>
</evidence>
<comment type="caution">
    <text evidence="2">The sequence shown here is derived from an EMBL/GenBank/DDBJ whole genome shotgun (WGS) entry which is preliminary data.</text>
</comment>
<dbReference type="RefSeq" id="WP_161699946.1">
    <property type="nucleotide sequence ID" value="NZ_JAAAMU010000008.1"/>
</dbReference>